<evidence type="ECO:0000313" key="1">
    <source>
        <dbReference type="Proteomes" id="UP000095283"/>
    </source>
</evidence>
<evidence type="ECO:0000313" key="2">
    <source>
        <dbReference type="WBParaSite" id="Hba_04401"/>
    </source>
</evidence>
<name>A0A1I7WHE7_HETBA</name>
<sequence>METVSHSLYIYIFGKYAWVYGRLWNWSPIKKDSHRRRQYQFIHHYSFISHKYFRYLTNSIAMVLNMYNITSFYGAKTSQPKFKMVC</sequence>
<keyword evidence="1" id="KW-1185">Reference proteome</keyword>
<proteinExistence type="predicted"/>
<dbReference type="AlphaFoldDB" id="A0A1I7WHE7"/>
<reference evidence="2" key="1">
    <citation type="submission" date="2016-11" db="UniProtKB">
        <authorList>
            <consortium name="WormBaseParasite"/>
        </authorList>
    </citation>
    <scope>IDENTIFICATION</scope>
</reference>
<dbReference type="WBParaSite" id="Hba_04401">
    <property type="protein sequence ID" value="Hba_04401"/>
    <property type="gene ID" value="Hba_04401"/>
</dbReference>
<accession>A0A1I7WHE7</accession>
<dbReference type="Proteomes" id="UP000095283">
    <property type="component" value="Unplaced"/>
</dbReference>
<organism evidence="1 2">
    <name type="scientific">Heterorhabditis bacteriophora</name>
    <name type="common">Entomopathogenic nematode worm</name>
    <dbReference type="NCBI Taxonomy" id="37862"/>
    <lineage>
        <taxon>Eukaryota</taxon>
        <taxon>Metazoa</taxon>
        <taxon>Ecdysozoa</taxon>
        <taxon>Nematoda</taxon>
        <taxon>Chromadorea</taxon>
        <taxon>Rhabditida</taxon>
        <taxon>Rhabditina</taxon>
        <taxon>Rhabditomorpha</taxon>
        <taxon>Strongyloidea</taxon>
        <taxon>Heterorhabditidae</taxon>
        <taxon>Heterorhabditis</taxon>
    </lineage>
</organism>
<protein>
    <submittedName>
        <fullName evidence="2">Ovule protein</fullName>
    </submittedName>
</protein>